<gene>
    <name evidence="1" type="ORF">Q5Y72_08905</name>
</gene>
<sequence length="159" mass="16853">MENTAPLRPADAHARETARRMLAAMRHATLAVIDPGSGHPHLSRILCQAGADGGPVALLSALAAHSRSLAADPRAGLMIDAPQDKGDPMTWPRLALQVTARPLPDGAPLRAGWQDRHPPSRLFLGLPDFTFWQLVPRSGFLNAGFGAAFHLAAADLLAP</sequence>
<dbReference type="Gene3D" id="2.30.110.10">
    <property type="entry name" value="Electron Transport, Fmn-binding Protein, Chain A"/>
    <property type="match status" value="1"/>
</dbReference>
<proteinExistence type="predicted"/>
<dbReference type="RefSeq" id="WP_305963062.1">
    <property type="nucleotide sequence ID" value="NZ_JAVAMQ010000006.1"/>
</dbReference>
<comment type="caution">
    <text evidence="1">The sequence shown here is derived from an EMBL/GenBank/DDBJ whole genome shotgun (WGS) entry which is preliminary data.</text>
</comment>
<accession>A0ABT9JBR4</accession>
<dbReference type="Proteomes" id="UP001224997">
    <property type="component" value="Unassembled WGS sequence"/>
</dbReference>
<keyword evidence="2" id="KW-1185">Reference proteome</keyword>
<organism evidence="1 2">
    <name type="scientific">Paracoccus spongiarum</name>
    <dbReference type="NCBI Taxonomy" id="3064387"/>
    <lineage>
        <taxon>Bacteria</taxon>
        <taxon>Pseudomonadati</taxon>
        <taxon>Pseudomonadota</taxon>
        <taxon>Alphaproteobacteria</taxon>
        <taxon>Rhodobacterales</taxon>
        <taxon>Paracoccaceae</taxon>
        <taxon>Paracoccus</taxon>
    </lineage>
</organism>
<name>A0ABT9JBR4_9RHOB</name>
<dbReference type="InterPro" id="IPR012349">
    <property type="entry name" value="Split_barrel_FMN-bd"/>
</dbReference>
<evidence type="ECO:0000313" key="1">
    <source>
        <dbReference type="EMBL" id="MDP5307214.1"/>
    </source>
</evidence>
<reference evidence="1 2" key="1">
    <citation type="submission" date="2023-08" db="EMBL/GenBank/DDBJ databases">
        <authorList>
            <person name="Park J.-S."/>
        </authorList>
    </citation>
    <scope>NUCLEOTIDE SEQUENCE [LARGE SCALE GENOMIC DNA]</scope>
    <source>
        <strain evidence="1 2">2205BS29-5</strain>
    </source>
</reference>
<dbReference type="EMBL" id="JAVAMQ010000006">
    <property type="protein sequence ID" value="MDP5307214.1"/>
    <property type="molecule type" value="Genomic_DNA"/>
</dbReference>
<dbReference type="SUPFAM" id="SSF50475">
    <property type="entry name" value="FMN-binding split barrel"/>
    <property type="match status" value="1"/>
</dbReference>
<protein>
    <submittedName>
        <fullName evidence="1">Pyridoxamine 5'-phosphate oxidase family protein</fullName>
    </submittedName>
</protein>
<evidence type="ECO:0000313" key="2">
    <source>
        <dbReference type="Proteomes" id="UP001224997"/>
    </source>
</evidence>